<proteinExistence type="predicted"/>
<organism evidence="2 3">
    <name type="scientific">Allacma fusca</name>
    <dbReference type="NCBI Taxonomy" id="39272"/>
    <lineage>
        <taxon>Eukaryota</taxon>
        <taxon>Metazoa</taxon>
        <taxon>Ecdysozoa</taxon>
        <taxon>Arthropoda</taxon>
        <taxon>Hexapoda</taxon>
        <taxon>Collembola</taxon>
        <taxon>Symphypleona</taxon>
        <taxon>Sminthuridae</taxon>
        <taxon>Allacma</taxon>
    </lineage>
</organism>
<name>A0A8J2L1E3_9HEXA</name>
<protein>
    <submittedName>
        <fullName evidence="2">Uncharacterized protein</fullName>
    </submittedName>
</protein>
<evidence type="ECO:0000256" key="1">
    <source>
        <dbReference type="SAM" id="Phobius"/>
    </source>
</evidence>
<comment type="caution">
    <text evidence="2">The sequence shown here is derived from an EMBL/GenBank/DDBJ whole genome shotgun (WGS) entry which is preliminary data.</text>
</comment>
<evidence type="ECO:0000313" key="3">
    <source>
        <dbReference type="Proteomes" id="UP000708208"/>
    </source>
</evidence>
<gene>
    <name evidence="2" type="ORF">AFUS01_LOCUS34750</name>
</gene>
<feature type="non-terminal residue" evidence="2">
    <location>
        <position position="1"/>
    </location>
</feature>
<keyword evidence="1" id="KW-0472">Membrane</keyword>
<feature type="transmembrane region" description="Helical" evidence="1">
    <location>
        <begin position="6"/>
        <end position="27"/>
    </location>
</feature>
<sequence>KSFPYVLTFLSLDLVITVYNLWSMCLVPENLIFYIERSNANSYLIISTCSIC</sequence>
<dbReference type="EMBL" id="CAJVCH010533450">
    <property type="protein sequence ID" value="CAG7824601.1"/>
    <property type="molecule type" value="Genomic_DNA"/>
</dbReference>
<keyword evidence="1" id="KW-1133">Transmembrane helix</keyword>
<accession>A0A8J2L1E3</accession>
<keyword evidence="1" id="KW-0812">Transmembrane</keyword>
<reference evidence="2" key="1">
    <citation type="submission" date="2021-06" db="EMBL/GenBank/DDBJ databases">
        <authorList>
            <person name="Hodson N. C."/>
            <person name="Mongue J. A."/>
            <person name="Jaron S. K."/>
        </authorList>
    </citation>
    <scope>NUCLEOTIDE SEQUENCE</scope>
</reference>
<keyword evidence="3" id="KW-1185">Reference proteome</keyword>
<dbReference type="Proteomes" id="UP000708208">
    <property type="component" value="Unassembled WGS sequence"/>
</dbReference>
<evidence type="ECO:0000313" key="2">
    <source>
        <dbReference type="EMBL" id="CAG7824601.1"/>
    </source>
</evidence>
<dbReference type="AlphaFoldDB" id="A0A8J2L1E3"/>